<dbReference type="PANTHER" id="PTHR24359:SF37">
    <property type="entry name" value="PROTEIN KINASE DOMAIN-CONTAINING PROTEIN"/>
    <property type="match status" value="1"/>
</dbReference>
<name>A0A2T4BR17_TRILO</name>
<dbReference type="PANTHER" id="PTHR24359">
    <property type="entry name" value="SERINE/THREONINE-PROTEIN KINASE SBK1"/>
    <property type="match status" value="1"/>
</dbReference>
<dbReference type="GO" id="GO:0005524">
    <property type="term" value="F:ATP binding"/>
    <property type="evidence" value="ECO:0007669"/>
    <property type="project" value="InterPro"/>
</dbReference>
<dbReference type="Proteomes" id="UP000240760">
    <property type="component" value="Unassembled WGS sequence"/>
</dbReference>
<dbReference type="InterPro" id="IPR000719">
    <property type="entry name" value="Prot_kinase_dom"/>
</dbReference>
<evidence type="ECO:0000313" key="3">
    <source>
        <dbReference type="Proteomes" id="UP000240760"/>
    </source>
</evidence>
<dbReference type="PROSITE" id="PS50011">
    <property type="entry name" value="PROTEIN_KINASE_DOM"/>
    <property type="match status" value="1"/>
</dbReference>
<dbReference type="Gene3D" id="1.10.510.10">
    <property type="entry name" value="Transferase(Phosphotransferase) domain 1"/>
    <property type="match status" value="1"/>
</dbReference>
<dbReference type="InterPro" id="IPR011009">
    <property type="entry name" value="Kinase-like_dom_sf"/>
</dbReference>
<reference evidence="2 3" key="1">
    <citation type="submission" date="2016-07" db="EMBL/GenBank/DDBJ databases">
        <title>Multiple horizontal gene transfer events from other fungi enriched the ability of initially mycotrophic Trichoderma (Ascomycota) to feed on dead plant biomass.</title>
        <authorList>
            <consortium name="DOE Joint Genome Institute"/>
            <person name="Aerts A."/>
            <person name="Atanasova L."/>
            <person name="Chenthamara K."/>
            <person name="Zhang J."/>
            <person name="Grujic M."/>
            <person name="Henrissat B."/>
            <person name="Kuo A."/>
            <person name="Salamov A."/>
            <person name="Lipzen A."/>
            <person name="Labutti K."/>
            <person name="Barry K."/>
            <person name="Miao Y."/>
            <person name="Rahimi M.J."/>
            <person name="Shen Q."/>
            <person name="Grigoriev I.V."/>
            <person name="Kubicek C.P."/>
            <person name="Druzhinina I.S."/>
        </authorList>
    </citation>
    <scope>NUCLEOTIDE SEQUENCE [LARGE SCALE GENOMIC DNA]</scope>
    <source>
        <strain evidence="2 3">ATCC 18648</strain>
    </source>
</reference>
<dbReference type="Pfam" id="PF00069">
    <property type="entry name" value="Pkinase"/>
    <property type="match status" value="1"/>
</dbReference>
<organism evidence="2 3">
    <name type="scientific">Trichoderma longibrachiatum ATCC 18648</name>
    <dbReference type="NCBI Taxonomy" id="983965"/>
    <lineage>
        <taxon>Eukaryota</taxon>
        <taxon>Fungi</taxon>
        <taxon>Dikarya</taxon>
        <taxon>Ascomycota</taxon>
        <taxon>Pezizomycotina</taxon>
        <taxon>Sordariomycetes</taxon>
        <taxon>Hypocreomycetidae</taxon>
        <taxon>Hypocreales</taxon>
        <taxon>Hypocreaceae</taxon>
        <taxon>Trichoderma</taxon>
    </lineage>
</organism>
<keyword evidence="3" id="KW-1185">Reference proteome</keyword>
<keyword evidence="2" id="KW-0418">Kinase</keyword>
<dbReference type="EMBL" id="KZ679146">
    <property type="protein sequence ID" value="PTB71763.1"/>
    <property type="molecule type" value="Genomic_DNA"/>
</dbReference>
<dbReference type="GO" id="GO:0004674">
    <property type="term" value="F:protein serine/threonine kinase activity"/>
    <property type="evidence" value="ECO:0007669"/>
    <property type="project" value="TreeGrafter"/>
</dbReference>
<dbReference type="AlphaFoldDB" id="A0A2T4BR17"/>
<keyword evidence="2" id="KW-0808">Transferase</keyword>
<dbReference type="SUPFAM" id="SSF56112">
    <property type="entry name" value="Protein kinase-like (PK-like)"/>
    <property type="match status" value="1"/>
</dbReference>
<dbReference type="STRING" id="983965.A0A2T4BR17"/>
<protein>
    <submittedName>
        <fullName evidence="2">Kinase-like protein</fullName>
    </submittedName>
</protein>
<dbReference type="OrthoDB" id="1046782at2759"/>
<sequence>MLGRHGDIKPENILYFGEPGSGRCYLVVADFTLMRFHSADTIHYTEANRVNFSRTYRPPEVMQASKVRIDQSYDVWTLGCVYLEFVTWYLMGYRAIREESFSPPTREMLDSFQALRTKEEGKIGDLDDKFFYYFAGKPKVKQSVRQWIRMLHWNEHCSFAMHDFLALIENHMLVPLPSGRYAMRQVSDALRKIAAECDREDCYRFKGSPQQSFSEKIMDLFSLARYSSLV</sequence>
<feature type="domain" description="Protein kinase" evidence="1">
    <location>
        <begin position="1"/>
        <end position="165"/>
    </location>
</feature>
<accession>A0A2T4BR17</accession>
<proteinExistence type="predicted"/>
<evidence type="ECO:0000313" key="2">
    <source>
        <dbReference type="EMBL" id="PTB71763.1"/>
    </source>
</evidence>
<evidence type="ECO:0000259" key="1">
    <source>
        <dbReference type="PROSITE" id="PS50011"/>
    </source>
</evidence>
<gene>
    <name evidence="2" type="ORF">M440DRAFT_1343612</name>
</gene>